<keyword evidence="7" id="KW-1185">Reference proteome</keyword>
<dbReference type="PANTHER" id="PTHR30537">
    <property type="entry name" value="HTH-TYPE TRANSCRIPTIONAL REGULATOR"/>
    <property type="match status" value="1"/>
</dbReference>
<dbReference type="Pfam" id="PF03466">
    <property type="entry name" value="LysR_substrate"/>
    <property type="match status" value="1"/>
</dbReference>
<gene>
    <name evidence="6" type="ORF">E5163_12635</name>
</gene>
<dbReference type="GO" id="GO:0003700">
    <property type="term" value="F:DNA-binding transcription factor activity"/>
    <property type="evidence" value="ECO:0007669"/>
    <property type="project" value="InterPro"/>
</dbReference>
<dbReference type="AlphaFoldDB" id="A0A4S2GXS6"/>
<organism evidence="6 7">
    <name type="scientific">Marinicauda algicola</name>
    <dbReference type="NCBI Taxonomy" id="2029849"/>
    <lineage>
        <taxon>Bacteria</taxon>
        <taxon>Pseudomonadati</taxon>
        <taxon>Pseudomonadota</taxon>
        <taxon>Alphaproteobacteria</taxon>
        <taxon>Maricaulales</taxon>
        <taxon>Maricaulaceae</taxon>
        <taxon>Marinicauda</taxon>
    </lineage>
</organism>
<dbReference type="Gene3D" id="1.10.10.10">
    <property type="entry name" value="Winged helix-like DNA-binding domain superfamily/Winged helix DNA-binding domain"/>
    <property type="match status" value="1"/>
</dbReference>
<dbReference type="PROSITE" id="PS50931">
    <property type="entry name" value="HTH_LYSR"/>
    <property type="match status" value="1"/>
</dbReference>
<reference evidence="6 7" key="1">
    <citation type="journal article" date="2017" name="Int. J. Syst. Evol. Microbiol.">
        <title>Marinicauda algicola sp. nov., isolated from a marine red alga Rhodosorus marinus.</title>
        <authorList>
            <person name="Jeong S.E."/>
            <person name="Jeon S.H."/>
            <person name="Chun B.H."/>
            <person name="Kim D.W."/>
            <person name="Jeon C.O."/>
        </authorList>
    </citation>
    <scope>NUCLEOTIDE SEQUENCE [LARGE SCALE GENOMIC DNA]</scope>
    <source>
        <strain evidence="6 7">JCM 31718</strain>
    </source>
</reference>
<comment type="caution">
    <text evidence="6">The sequence shown here is derived from an EMBL/GenBank/DDBJ whole genome shotgun (WGS) entry which is preliminary data.</text>
</comment>
<protein>
    <submittedName>
        <fullName evidence="6">LysR family transcriptional regulator</fullName>
    </submittedName>
</protein>
<dbReference type="EMBL" id="SRXW01000004">
    <property type="protein sequence ID" value="TGY87990.1"/>
    <property type="molecule type" value="Genomic_DNA"/>
</dbReference>
<keyword evidence="3" id="KW-0238">DNA-binding</keyword>
<dbReference type="Gene3D" id="3.40.190.290">
    <property type="match status" value="1"/>
</dbReference>
<keyword evidence="4" id="KW-0804">Transcription</keyword>
<evidence type="ECO:0000256" key="3">
    <source>
        <dbReference type="ARBA" id="ARBA00023125"/>
    </source>
</evidence>
<accession>A0A4S2GXS6</accession>
<name>A0A4S2GXS6_9PROT</name>
<dbReference type="OrthoDB" id="7624726at2"/>
<dbReference type="InterPro" id="IPR036388">
    <property type="entry name" value="WH-like_DNA-bd_sf"/>
</dbReference>
<dbReference type="InterPro" id="IPR005119">
    <property type="entry name" value="LysR_subst-bd"/>
</dbReference>
<evidence type="ECO:0000313" key="7">
    <source>
        <dbReference type="Proteomes" id="UP000308054"/>
    </source>
</evidence>
<dbReference type="GO" id="GO:0043565">
    <property type="term" value="F:sequence-specific DNA binding"/>
    <property type="evidence" value="ECO:0007669"/>
    <property type="project" value="TreeGrafter"/>
</dbReference>
<proteinExistence type="inferred from homology"/>
<dbReference type="GO" id="GO:0006351">
    <property type="term" value="P:DNA-templated transcription"/>
    <property type="evidence" value="ECO:0007669"/>
    <property type="project" value="TreeGrafter"/>
</dbReference>
<dbReference type="Proteomes" id="UP000308054">
    <property type="component" value="Unassembled WGS sequence"/>
</dbReference>
<dbReference type="Pfam" id="PF00126">
    <property type="entry name" value="HTH_1"/>
    <property type="match status" value="1"/>
</dbReference>
<sequence>MSKAARLLGVVQPTVSRRLEQLEMRIGARLVTRGAEGVELTDVGERIWTLVQTMQSTAGDIERVAGQADQAEAGRVRLTAPDGIASYWIAQQLPGFVEANPAIKLEISTLQAGEKPIDPYCDVMLQYTPSKRMDLVPKDLATLHFVPFTSQAYLDTYGRPEGLVDALKHRLGDLESYEEETRDAWPSEAQAIKKMMKPSLTTDSSSVLLEAVRSGSVIAMGPTYLARVFPELIHLDLDLVIPVKLWMFYHPDQRRITRVRKVLDWLDEIFDTARYPWFRKDFVAPREFSDIETVHVRGERPKPRIVK</sequence>
<evidence type="ECO:0000256" key="1">
    <source>
        <dbReference type="ARBA" id="ARBA00009437"/>
    </source>
</evidence>
<dbReference type="SUPFAM" id="SSF46785">
    <property type="entry name" value="Winged helix' DNA-binding domain"/>
    <property type="match status" value="1"/>
</dbReference>
<evidence type="ECO:0000259" key="5">
    <source>
        <dbReference type="PROSITE" id="PS50931"/>
    </source>
</evidence>
<feature type="domain" description="HTH lysR-type" evidence="5">
    <location>
        <begin position="1"/>
        <end position="41"/>
    </location>
</feature>
<comment type="similarity">
    <text evidence="1">Belongs to the LysR transcriptional regulatory family.</text>
</comment>
<dbReference type="InterPro" id="IPR036390">
    <property type="entry name" value="WH_DNA-bd_sf"/>
</dbReference>
<dbReference type="SUPFAM" id="SSF53850">
    <property type="entry name" value="Periplasmic binding protein-like II"/>
    <property type="match status" value="1"/>
</dbReference>
<dbReference type="PRINTS" id="PR00039">
    <property type="entry name" value="HTHLYSR"/>
</dbReference>
<dbReference type="PANTHER" id="PTHR30537:SF3">
    <property type="entry name" value="TRANSCRIPTIONAL REGULATORY PROTEIN"/>
    <property type="match status" value="1"/>
</dbReference>
<evidence type="ECO:0000256" key="4">
    <source>
        <dbReference type="ARBA" id="ARBA00023163"/>
    </source>
</evidence>
<dbReference type="InterPro" id="IPR000847">
    <property type="entry name" value="LysR_HTH_N"/>
</dbReference>
<keyword evidence="2" id="KW-0805">Transcription regulation</keyword>
<evidence type="ECO:0000313" key="6">
    <source>
        <dbReference type="EMBL" id="TGY87990.1"/>
    </source>
</evidence>
<dbReference type="InterPro" id="IPR058163">
    <property type="entry name" value="LysR-type_TF_proteobact-type"/>
</dbReference>
<evidence type="ECO:0000256" key="2">
    <source>
        <dbReference type="ARBA" id="ARBA00023015"/>
    </source>
</evidence>